<reference evidence="2" key="1">
    <citation type="submission" date="2016-03" db="EMBL/GenBank/DDBJ databases">
        <title>Mechanisms controlling the formation of the plant cell surface in tip-growing cells are functionally conserved among land plants.</title>
        <authorList>
            <person name="Honkanen S."/>
            <person name="Jones V.A."/>
            <person name="Morieri G."/>
            <person name="Champion C."/>
            <person name="Hetherington A.J."/>
            <person name="Kelly S."/>
            <person name="Saint-Marcoux D."/>
            <person name="Proust H."/>
            <person name="Prescott H."/>
            <person name="Dolan L."/>
        </authorList>
    </citation>
    <scope>NUCLEOTIDE SEQUENCE [LARGE SCALE GENOMIC DNA]</scope>
    <source>
        <tissue evidence="2">Whole gametophyte</tissue>
    </source>
</reference>
<feature type="region of interest" description="Disordered" evidence="1">
    <location>
        <begin position="1"/>
        <end position="76"/>
    </location>
</feature>
<accession>A0A176WN60</accession>
<name>A0A176WN60_MARPO</name>
<dbReference type="AlphaFoldDB" id="A0A176WN60"/>
<proteinExistence type="predicted"/>
<sequence>MATAGQAELNQRKGFVQEGQYVNDGIPQGYPQSHPPQGAYTTGKPGEGPPYVQGQNVDELGRKKTRDVGGHGLKDSSRAKMLSLSYLSKRLAYPRTRREPEVDKKDRDLPSQHVDAMQSGGSNLETKADDED</sequence>
<feature type="region of interest" description="Disordered" evidence="1">
    <location>
        <begin position="89"/>
        <end position="132"/>
    </location>
</feature>
<organism evidence="2 3">
    <name type="scientific">Marchantia polymorpha subsp. ruderalis</name>
    <dbReference type="NCBI Taxonomy" id="1480154"/>
    <lineage>
        <taxon>Eukaryota</taxon>
        <taxon>Viridiplantae</taxon>
        <taxon>Streptophyta</taxon>
        <taxon>Embryophyta</taxon>
        <taxon>Marchantiophyta</taxon>
        <taxon>Marchantiopsida</taxon>
        <taxon>Marchantiidae</taxon>
        <taxon>Marchantiales</taxon>
        <taxon>Marchantiaceae</taxon>
        <taxon>Marchantia</taxon>
    </lineage>
</organism>
<comment type="caution">
    <text evidence="2">The sequence shown here is derived from an EMBL/GenBank/DDBJ whole genome shotgun (WGS) entry which is preliminary data.</text>
</comment>
<evidence type="ECO:0000313" key="2">
    <source>
        <dbReference type="EMBL" id="OAE33732.1"/>
    </source>
</evidence>
<dbReference type="Proteomes" id="UP000077202">
    <property type="component" value="Unassembled WGS sequence"/>
</dbReference>
<dbReference type="EMBL" id="LVLJ01000572">
    <property type="protein sequence ID" value="OAE33732.1"/>
    <property type="molecule type" value="Genomic_DNA"/>
</dbReference>
<feature type="compositionally biased region" description="Basic and acidic residues" evidence="1">
    <location>
        <begin position="96"/>
        <end position="110"/>
    </location>
</feature>
<gene>
    <name evidence="2" type="ORF">AXG93_2884s1040</name>
</gene>
<protein>
    <submittedName>
        <fullName evidence="2">Uncharacterized protein</fullName>
    </submittedName>
</protein>
<evidence type="ECO:0000313" key="3">
    <source>
        <dbReference type="Proteomes" id="UP000077202"/>
    </source>
</evidence>
<keyword evidence="3" id="KW-1185">Reference proteome</keyword>
<evidence type="ECO:0000256" key="1">
    <source>
        <dbReference type="SAM" id="MobiDB-lite"/>
    </source>
</evidence>
<feature type="compositionally biased region" description="Basic and acidic residues" evidence="1">
    <location>
        <begin position="59"/>
        <end position="76"/>
    </location>
</feature>